<dbReference type="NCBIfam" id="TIGR00665">
    <property type="entry name" value="DnaB"/>
    <property type="match status" value="1"/>
</dbReference>
<keyword evidence="2 12" id="KW-0639">Primosome</keyword>
<comment type="function">
    <text evidence="12">The main replicative DNA helicase, it participates in initiation and elongation during chromosome replication. Travels ahead of the DNA replisome, separating dsDNA into templates for DNA synthesis. A processive ATP-dependent 5'-3' DNA helicase it has DNA-dependent ATPase activity.</text>
</comment>
<keyword evidence="6 12" id="KW-0347">Helicase</keyword>
<proteinExistence type="inferred from homology"/>
<dbReference type="InterPro" id="IPR007694">
    <property type="entry name" value="DNA_helicase_DnaB-like_C"/>
</dbReference>
<evidence type="ECO:0000256" key="11">
    <source>
        <dbReference type="NCBIfam" id="TIGR00665"/>
    </source>
</evidence>
<feature type="compositionally biased region" description="Basic and acidic residues" evidence="13">
    <location>
        <begin position="8"/>
        <end position="32"/>
    </location>
</feature>
<evidence type="ECO:0000313" key="15">
    <source>
        <dbReference type="EMBL" id="QFZ74008.1"/>
    </source>
</evidence>
<dbReference type="InterPro" id="IPR007693">
    <property type="entry name" value="DNA_helicase_DnaB-like_N"/>
</dbReference>
<dbReference type="GO" id="GO:0003677">
    <property type="term" value="F:DNA binding"/>
    <property type="evidence" value="ECO:0007669"/>
    <property type="project" value="UniProtKB-UniRule"/>
</dbReference>
<dbReference type="Pfam" id="PF00772">
    <property type="entry name" value="DnaB"/>
    <property type="match status" value="1"/>
</dbReference>
<reference evidence="15 16" key="1">
    <citation type="submission" date="2019-10" db="EMBL/GenBank/DDBJ databases">
        <title>A novel species.</title>
        <authorList>
            <person name="Gao J."/>
        </authorList>
    </citation>
    <scope>NUCLEOTIDE SEQUENCE [LARGE SCALE GENOMIC DNA]</scope>
    <source>
        <strain evidence="15 16">QMT-28</strain>
    </source>
</reference>
<evidence type="ECO:0000256" key="2">
    <source>
        <dbReference type="ARBA" id="ARBA00022515"/>
    </source>
</evidence>
<dbReference type="SUPFAM" id="SSF48024">
    <property type="entry name" value="N-terminal domain of DnaB helicase"/>
    <property type="match status" value="1"/>
</dbReference>
<dbReference type="EMBL" id="CP045643">
    <property type="protein sequence ID" value="QFZ74008.1"/>
    <property type="molecule type" value="Genomic_DNA"/>
</dbReference>
<feature type="domain" description="SF4 helicase" evidence="14">
    <location>
        <begin position="195"/>
        <end position="461"/>
    </location>
</feature>
<accession>A0A5Q0LAP5</accession>
<keyword evidence="16" id="KW-1185">Reference proteome</keyword>
<dbReference type="InterPro" id="IPR027417">
    <property type="entry name" value="P-loop_NTPase"/>
</dbReference>
<evidence type="ECO:0000256" key="3">
    <source>
        <dbReference type="ARBA" id="ARBA00022705"/>
    </source>
</evidence>
<dbReference type="PANTHER" id="PTHR30153">
    <property type="entry name" value="REPLICATIVE DNA HELICASE DNAB"/>
    <property type="match status" value="1"/>
</dbReference>
<keyword evidence="8 12" id="KW-0238">DNA-binding</keyword>
<evidence type="ECO:0000256" key="1">
    <source>
        <dbReference type="ARBA" id="ARBA00008428"/>
    </source>
</evidence>
<keyword evidence="5 12" id="KW-0378">Hydrolase</keyword>
<dbReference type="SUPFAM" id="SSF52540">
    <property type="entry name" value="P-loop containing nucleoside triphosphate hydrolases"/>
    <property type="match status" value="1"/>
</dbReference>
<evidence type="ECO:0000256" key="5">
    <source>
        <dbReference type="ARBA" id="ARBA00022801"/>
    </source>
</evidence>
<comment type="similarity">
    <text evidence="1 12">Belongs to the helicase family. DnaB subfamily.</text>
</comment>
<organism evidence="15 16">
    <name type="scientific">Streptomyces fagopyri</name>
    <dbReference type="NCBI Taxonomy" id="2662397"/>
    <lineage>
        <taxon>Bacteria</taxon>
        <taxon>Bacillati</taxon>
        <taxon>Actinomycetota</taxon>
        <taxon>Actinomycetes</taxon>
        <taxon>Kitasatosporales</taxon>
        <taxon>Streptomycetaceae</taxon>
        <taxon>Streptomyces</taxon>
    </lineage>
</organism>
<dbReference type="GO" id="GO:0006269">
    <property type="term" value="P:DNA replication, synthesis of primer"/>
    <property type="evidence" value="ECO:0007669"/>
    <property type="project" value="UniProtKB-UniRule"/>
</dbReference>
<dbReference type="GO" id="GO:0005829">
    <property type="term" value="C:cytosol"/>
    <property type="evidence" value="ECO:0007669"/>
    <property type="project" value="TreeGrafter"/>
</dbReference>
<dbReference type="Pfam" id="PF03796">
    <property type="entry name" value="DnaB_C"/>
    <property type="match status" value="1"/>
</dbReference>
<evidence type="ECO:0000313" key="16">
    <source>
        <dbReference type="Proteomes" id="UP000326179"/>
    </source>
</evidence>
<dbReference type="PANTHER" id="PTHR30153:SF2">
    <property type="entry name" value="REPLICATIVE DNA HELICASE"/>
    <property type="match status" value="1"/>
</dbReference>
<dbReference type="PROSITE" id="PS51199">
    <property type="entry name" value="SF4_HELICASE"/>
    <property type="match status" value="1"/>
</dbReference>
<dbReference type="FunFam" id="3.40.50.300:FF:000351">
    <property type="entry name" value="Replicative DNA helicase"/>
    <property type="match status" value="1"/>
</dbReference>
<evidence type="ECO:0000256" key="13">
    <source>
        <dbReference type="SAM" id="MobiDB-lite"/>
    </source>
</evidence>
<evidence type="ECO:0000256" key="6">
    <source>
        <dbReference type="ARBA" id="ARBA00022806"/>
    </source>
</evidence>
<keyword evidence="9" id="KW-0413">Isomerase</keyword>
<dbReference type="CDD" id="cd00984">
    <property type="entry name" value="DnaB_C"/>
    <property type="match status" value="1"/>
</dbReference>
<sequence>MPRLPPRRAQEQDRMTDDQPDMERVPPRDRASEQSVLGAMQLSKDAIADVIDSLRSPADFYFANHQTIYRTILDLYGRNEPADPVTLGRELAKTGDLERVGGASYLHQLIQQVPSATSAEHYAGIVRDLAEFRSIGSAGVQITELGYRAHGDIDQAKESAAAALEGALTTSEESQGAYIGDTLGEYLDALEGRRNNGEITGVPTGFSDLDLLTNGLHPGQMVIVAGRPAMGKSTLALDFARACSIKHGRPSAFFSLEMGLTELQDRTLSAESRVALHHLRSGNVTDDDWARIAQRMSDVSAAPLFIDDTHGQTLSSIKAKCRRRQQREGLDLVVIDYLQLLGAGTSRRHENRQQEVSELSRGIKLLAKELHVPVVVLAQLNRGSEQRQDKKPQLSDLRESGSLEQDADMVILVHREDAYDKESPRSGEADLMVVKHRNGPLATLTVAAQLHYSRFVDMAQT</sequence>
<dbReference type="GO" id="GO:0043139">
    <property type="term" value="F:5'-3' DNA helicase activity"/>
    <property type="evidence" value="ECO:0007669"/>
    <property type="project" value="UniProtKB-EC"/>
</dbReference>
<evidence type="ECO:0000259" key="14">
    <source>
        <dbReference type="PROSITE" id="PS51199"/>
    </source>
</evidence>
<evidence type="ECO:0000256" key="12">
    <source>
        <dbReference type="RuleBase" id="RU362085"/>
    </source>
</evidence>
<keyword evidence="7 12" id="KW-0067">ATP-binding</keyword>
<dbReference type="Proteomes" id="UP000326179">
    <property type="component" value="Chromosome"/>
</dbReference>
<evidence type="ECO:0000256" key="7">
    <source>
        <dbReference type="ARBA" id="ARBA00022840"/>
    </source>
</evidence>
<dbReference type="GO" id="GO:1990077">
    <property type="term" value="C:primosome complex"/>
    <property type="evidence" value="ECO:0007669"/>
    <property type="project" value="UniProtKB-UniRule"/>
</dbReference>
<dbReference type="InterPro" id="IPR016136">
    <property type="entry name" value="DNA_helicase_N/primase_C"/>
</dbReference>
<dbReference type="InterPro" id="IPR003593">
    <property type="entry name" value="AAA+_ATPase"/>
</dbReference>
<dbReference type="KEGG" id="sfy:GFH48_12800"/>
<evidence type="ECO:0000256" key="8">
    <source>
        <dbReference type="ARBA" id="ARBA00023125"/>
    </source>
</evidence>
<evidence type="ECO:0000256" key="9">
    <source>
        <dbReference type="ARBA" id="ARBA00023235"/>
    </source>
</evidence>
<dbReference type="GO" id="GO:0016887">
    <property type="term" value="F:ATP hydrolysis activity"/>
    <property type="evidence" value="ECO:0007669"/>
    <property type="project" value="RHEA"/>
</dbReference>
<comment type="catalytic activity">
    <reaction evidence="10 12">
        <text>ATP + H2O = ADP + phosphate + H(+)</text>
        <dbReference type="Rhea" id="RHEA:13065"/>
        <dbReference type="ChEBI" id="CHEBI:15377"/>
        <dbReference type="ChEBI" id="CHEBI:15378"/>
        <dbReference type="ChEBI" id="CHEBI:30616"/>
        <dbReference type="ChEBI" id="CHEBI:43474"/>
        <dbReference type="ChEBI" id="CHEBI:456216"/>
        <dbReference type="EC" id="5.6.2.3"/>
    </reaction>
</comment>
<keyword evidence="4 12" id="KW-0547">Nucleotide-binding</keyword>
<name>A0A5Q0LAP5_9ACTN</name>
<feature type="region of interest" description="Disordered" evidence="13">
    <location>
        <begin position="1"/>
        <end position="33"/>
    </location>
</feature>
<evidence type="ECO:0000256" key="4">
    <source>
        <dbReference type="ARBA" id="ARBA00022741"/>
    </source>
</evidence>
<evidence type="ECO:0000256" key="10">
    <source>
        <dbReference type="ARBA" id="ARBA00048954"/>
    </source>
</evidence>
<dbReference type="AlphaFoldDB" id="A0A5Q0LAP5"/>
<protein>
    <recommendedName>
        <fullName evidence="11 12">Replicative DNA helicase</fullName>
        <ecNumber evidence="11 12">5.6.2.3</ecNumber>
    </recommendedName>
</protein>
<dbReference type="Gene3D" id="3.40.50.300">
    <property type="entry name" value="P-loop containing nucleotide triphosphate hydrolases"/>
    <property type="match status" value="1"/>
</dbReference>
<dbReference type="EC" id="5.6.2.3" evidence="11 12"/>
<dbReference type="GO" id="GO:0005524">
    <property type="term" value="F:ATP binding"/>
    <property type="evidence" value="ECO:0007669"/>
    <property type="project" value="UniProtKB-UniRule"/>
</dbReference>
<dbReference type="InterPro" id="IPR036185">
    <property type="entry name" value="DNA_heli_DnaB-like_N_sf"/>
</dbReference>
<dbReference type="InterPro" id="IPR007692">
    <property type="entry name" value="DNA_helicase_DnaB"/>
</dbReference>
<gene>
    <name evidence="15" type="primary">dnaB</name>
    <name evidence="15" type="ORF">GFH48_12800</name>
</gene>
<dbReference type="Gene3D" id="1.10.860.10">
    <property type="entry name" value="DNAb Helicase, Chain A"/>
    <property type="match status" value="1"/>
</dbReference>
<dbReference type="RefSeq" id="WP_153288360.1">
    <property type="nucleotide sequence ID" value="NZ_CP045643.1"/>
</dbReference>
<keyword evidence="3 12" id="KW-0235">DNA replication</keyword>
<dbReference type="SMART" id="SM00382">
    <property type="entry name" value="AAA"/>
    <property type="match status" value="1"/>
</dbReference>